<comment type="caution">
    <text evidence="2">The sequence shown here is derived from an EMBL/GenBank/DDBJ whole genome shotgun (WGS) entry which is preliminary data.</text>
</comment>
<dbReference type="Proteomes" id="UP001629274">
    <property type="component" value="Unassembled WGS sequence"/>
</dbReference>
<feature type="transmembrane region" description="Helical" evidence="1">
    <location>
        <begin position="20"/>
        <end position="38"/>
    </location>
</feature>
<proteinExistence type="predicted"/>
<organism evidence="2 3">
    <name type="scientific">Paraburkholderia phytofirmans</name>
    <dbReference type="NCBI Taxonomy" id="261302"/>
    <lineage>
        <taxon>Bacteria</taxon>
        <taxon>Pseudomonadati</taxon>
        <taxon>Pseudomonadota</taxon>
        <taxon>Betaproteobacteria</taxon>
        <taxon>Burkholderiales</taxon>
        <taxon>Burkholderiaceae</taxon>
        <taxon>Paraburkholderia</taxon>
    </lineage>
</organism>
<evidence type="ECO:0000313" key="3">
    <source>
        <dbReference type="Proteomes" id="UP001629274"/>
    </source>
</evidence>
<evidence type="ECO:0008006" key="4">
    <source>
        <dbReference type="Google" id="ProtNLM"/>
    </source>
</evidence>
<keyword evidence="1" id="KW-0812">Transmembrane</keyword>
<name>A0ABW9BIV9_9BURK</name>
<gene>
    <name evidence="2" type="ORF">PQR03_15380</name>
</gene>
<accession>A0ABW9BIV9</accession>
<keyword evidence="1" id="KW-0472">Membrane</keyword>
<evidence type="ECO:0000313" key="2">
    <source>
        <dbReference type="EMBL" id="MFM0239513.1"/>
    </source>
</evidence>
<protein>
    <recommendedName>
        <fullName evidence="4">TMhelix containing protein</fullName>
    </recommendedName>
</protein>
<sequence length="43" mass="5030">MKKMTMWLTVEENHTRFVKWCGIIGVVDFAYMLALIAVDVLKK</sequence>
<evidence type="ECO:0000256" key="1">
    <source>
        <dbReference type="SAM" id="Phobius"/>
    </source>
</evidence>
<keyword evidence="1" id="KW-1133">Transmembrane helix</keyword>
<reference evidence="2 3" key="1">
    <citation type="journal article" date="2024" name="Chem. Sci.">
        <title>Discovery of megapolipeptins by genome mining of a Burkholderiales bacteria collection.</title>
        <authorList>
            <person name="Paulo B.S."/>
            <person name="Recchia M.J.J."/>
            <person name="Lee S."/>
            <person name="Fergusson C.H."/>
            <person name="Romanowski S.B."/>
            <person name="Hernandez A."/>
            <person name="Krull N."/>
            <person name="Liu D.Y."/>
            <person name="Cavanagh H."/>
            <person name="Bos A."/>
            <person name="Gray C.A."/>
            <person name="Murphy B.T."/>
            <person name="Linington R.G."/>
            <person name="Eustaquio A.S."/>
        </authorList>
    </citation>
    <scope>NUCLEOTIDE SEQUENCE [LARGE SCALE GENOMIC DNA]</scope>
    <source>
        <strain evidence="2 3">RL17-351-BIE-A</strain>
    </source>
</reference>
<dbReference type="RefSeq" id="WP_012432865.1">
    <property type="nucleotide sequence ID" value="NZ_JAQQCK010000007.1"/>
</dbReference>
<dbReference type="EMBL" id="JAQQDR010000005">
    <property type="protein sequence ID" value="MFM0239513.1"/>
    <property type="molecule type" value="Genomic_DNA"/>
</dbReference>
<keyword evidence="3" id="KW-1185">Reference proteome</keyword>